<dbReference type="Pfam" id="PF16507">
    <property type="entry name" value="HEAT_PSME4_mid"/>
    <property type="match status" value="1"/>
</dbReference>
<dbReference type="Pfam" id="PF16547">
    <property type="entry name" value="BLM10_N"/>
    <property type="match status" value="1"/>
</dbReference>
<dbReference type="GO" id="GO:0005634">
    <property type="term" value="C:nucleus"/>
    <property type="evidence" value="ECO:0007669"/>
    <property type="project" value="TreeGrafter"/>
</dbReference>
<accession>A0A1D8NFQ2</accession>
<comment type="similarity">
    <text evidence="1">Belongs to the BLM10 family.</text>
</comment>
<dbReference type="GO" id="GO:0016504">
    <property type="term" value="F:peptidase activator activity"/>
    <property type="evidence" value="ECO:0007669"/>
    <property type="project" value="InterPro"/>
</dbReference>
<organism evidence="10 11">
    <name type="scientific">Yarrowia lipolytica</name>
    <name type="common">Candida lipolytica</name>
    <dbReference type="NCBI Taxonomy" id="4952"/>
    <lineage>
        <taxon>Eukaryota</taxon>
        <taxon>Fungi</taxon>
        <taxon>Dikarya</taxon>
        <taxon>Ascomycota</taxon>
        <taxon>Saccharomycotina</taxon>
        <taxon>Dipodascomycetes</taxon>
        <taxon>Dipodascales</taxon>
        <taxon>Dipodascales incertae sedis</taxon>
        <taxon>Yarrowia</taxon>
    </lineage>
</organism>
<dbReference type="Gene3D" id="1.10.287.2210">
    <property type="match status" value="1"/>
</dbReference>
<keyword evidence="2" id="KW-0677">Repeat</keyword>
<feature type="repeat" description="HEAT" evidence="5">
    <location>
        <begin position="1869"/>
        <end position="1907"/>
    </location>
</feature>
<dbReference type="InterPro" id="IPR032430">
    <property type="entry name" value="Blm10_mid"/>
</dbReference>
<dbReference type="PANTHER" id="PTHR32170:SF3">
    <property type="entry name" value="PROTEASOME ACTIVATOR COMPLEX SUBUNIT 4"/>
    <property type="match status" value="1"/>
</dbReference>
<dbReference type="eggNOG" id="KOG1851">
    <property type="taxonomic scope" value="Eukaryota"/>
</dbReference>
<dbReference type="SUPFAM" id="SSF48371">
    <property type="entry name" value="ARM repeat"/>
    <property type="match status" value="1"/>
</dbReference>
<dbReference type="PANTHER" id="PTHR32170">
    <property type="entry name" value="PROTEASOME ACTIVATOR COMPLEX SUBUNIT 4"/>
    <property type="match status" value="1"/>
</dbReference>
<evidence type="ECO:0000313" key="10">
    <source>
        <dbReference type="EMBL" id="AOW04468.1"/>
    </source>
</evidence>
<keyword evidence="4" id="KW-0234">DNA repair</keyword>
<dbReference type="VEuPathDB" id="FungiDB:YALI1_D28646g"/>
<dbReference type="VEuPathDB" id="FungiDB:YALI0_D22520g"/>
<feature type="domain" description="Proteasome activator Blm10 N-terminal" evidence="9">
    <location>
        <begin position="48"/>
        <end position="94"/>
    </location>
</feature>
<keyword evidence="3" id="KW-0227">DNA damage</keyword>
<dbReference type="InterPro" id="IPR011989">
    <property type="entry name" value="ARM-like"/>
</dbReference>
<sequence>MTLVTVDVAERRAQEGPESRDKSCDNPRDSLAALNTCLQDVATATTDNRLIPRTYPYTASLPYPVESRDDQLNHLSHVISKLYAAIRADDLSPGGGSVTAASICHWTRELKSWVRLKFDLPLSARLALIRVYYDLSLATVVSAASNTVIPGGDDVPFDKFVSMFCLLAREHVLLLKEGLKLDYKPLYKLLKYAFLPAPPFVEPSQQDKSALVRLVQSARVFFEPGCIDDVMEDLLPSFSPLSSQQSHPVVSLLMYFTPPSCNPQTYLPSLFHLWKTLRVSKHFDFQMLDYMSRLASDGLQNDQVIWHGSGRYGIFNEEQMNFLFSVILSLSGVTVVSCPEPYHVNNETRRIDHVEVRKAKPSRAAARLIISCLGGTTKPETSETASPDVLDTLLTLITSLESFFHPSNQGKWSKGLFELINLLVEYFLLRWNQEQEGQVFSVDPSRFLSADTKRKFVNVLRNVVFFGIYSKNRLLSRMAINCLQGLAFLEPHVIIPQFLKEAYPSLQGLVETHRTLTTLQTLVALVRIISQQSRYRIHVTTLLSLALPGIDANDVDKTFQALSVIHVAALNVPFTESSESQDNSRDQTLEYDPESYHPPSDPAFYITHDVEMLEETGTLPPLPAALCNDICVATTTGFPLLVDTLFERLFNLLENLPDVSRASKERDFPEAQVVSILTPMLMAVLGGVSKDMFEKCCARMADFISGHVIHTATDAIANMSGAMVRVNSSVACKYLFPVVFHGIRNQIMSNGAGSTRHVSSEILPRDRALIWHLSVLNLCVAHANKTLMDYQDELMELTSFLREKCRGNIIFHSANTVHHILMSLTNLAVVDCSPGIDNVIQWGQRVDPKQLVIKWYVPGEAEVGFAVQLFDEQVGLSLEALNGVIAKLNGGDSNGQSNGDGVTELSDFITRHVTYLRTSLAGISILFDPCYDLAYSAADSTDSVSDDGMSESSDVDADSAEPGDIEFEQEPICDDADMFGDFVELKKLREYPSGYLFARQNEKSARLLGESRGTDDESRDITVNDGAGNASNDAAVVESSFFDSTYVHLHKLRLSIGHVLHNLHNSLLTHRSTDISSFKALLFALKVYLSDVGIEKTSKSVIIQIAAYSYEVRKCNTLGLRKDYPRAVLIRRALAHHHERLLHKFGARHMTPFEKSLLMDILKSCLSIYPDIRRNAQSCLESAIKTIMKCRPLILPFILRSCDEAIGQQQWEKAISACLVLEMSVMNTCLKRNIRHVPLFIQVMTRALEADSLMLNRQAQSLLMTLLNDGFRLPSSYFKFDDSHIAGIEPAESSRGEVDAKIEKMRAEKTTKRAEAVKVTWSVDELMNRIQMSSGNWKVVLLCCSIQVSLNRSFEMKTSRETWSVIARGLTNQHPMVAQMYFSSFEGLIGKVLTLAVNGYDMSHVTSDQVEKAGYTLIETDKDFGGRLVTILRQREETGWILDVPCAFGWLLWPKKLEVIDLGGTLTSGHRDSAPFTLSEHDQSAMSVFSEIITLEMIRKLIHDNTNDADDESDFSVESCGFVASLLRLYQLKLVTWTIEDLLNLVLKSFDPTDKQSHRTLTEYFGGCLLSLKFLSSRETRDLVNKTILDTFTSVIKTHLTPENVKYWWALISWTTHQIDPRLWGPIADFISKFTIDESSHMAFKQVAKLEFFRRVVYYSEWHLDTDVQLGQLWSHVAHEYSNVRAALAVTLGELYRVQYEETDRFVDVGDFLQKNECANDTGLGLGVYTLPERLKSPLINCMSLITSSDINKKSITNTAKTLVAFIMRRLSSSSGRDLVPLIQQLLECLMSMCLVRDDPELLIEASATVVSLGDVALESSQMDHVVSAVESIVSSASHRKQKLALIQFLQVFFFRHQFVMTQKHRSRVLATVTELMHDKEVEIRSAAAKALSGILRCLPEQERDSQVHHLHVTFRELLVKNPAKRVKAVSREDKTTRDLLAATRHTAVLGLGTIINAFPYVSPPPDWAPEILVTLATKAGSDSEFVGRSVKEILGDFKKTRQDTWHIDSKKFTEDQLADLEGVLWKPYFV</sequence>
<evidence type="ECO:0000259" key="8">
    <source>
        <dbReference type="Pfam" id="PF16507"/>
    </source>
</evidence>
<evidence type="ECO:0000256" key="4">
    <source>
        <dbReference type="ARBA" id="ARBA00023204"/>
    </source>
</evidence>
<evidence type="ECO:0000259" key="7">
    <source>
        <dbReference type="Pfam" id="PF11919"/>
    </source>
</evidence>
<evidence type="ECO:0000256" key="1">
    <source>
        <dbReference type="ARBA" id="ARBA00005739"/>
    </source>
</evidence>
<dbReference type="Proteomes" id="UP000182444">
    <property type="component" value="Chromosome 1D"/>
</dbReference>
<evidence type="ECO:0000256" key="5">
    <source>
        <dbReference type="PROSITE-ProRule" id="PRU00103"/>
    </source>
</evidence>
<dbReference type="EMBL" id="CP017556">
    <property type="protein sequence ID" value="AOW04468.1"/>
    <property type="molecule type" value="Genomic_DNA"/>
</dbReference>
<dbReference type="InterPro" id="IPR021843">
    <property type="entry name" value="PSME4_C"/>
</dbReference>
<evidence type="ECO:0000256" key="6">
    <source>
        <dbReference type="SAM" id="MobiDB-lite"/>
    </source>
</evidence>
<dbReference type="InterPro" id="IPR035309">
    <property type="entry name" value="PSME4"/>
</dbReference>
<name>A0A1D8NFQ2_YARLL</name>
<dbReference type="InterPro" id="IPR021133">
    <property type="entry name" value="HEAT_type_2"/>
</dbReference>
<protein>
    <recommendedName>
        <fullName evidence="12">Proteasome activator complex subunit 4</fullName>
    </recommendedName>
</protein>
<reference evidence="10 11" key="1">
    <citation type="journal article" date="2016" name="PLoS ONE">
        <title>Sequence Assembly of Yarrowia lipolytica Strain W29/CLIB89 Shows Transposable Element Diversity.</title>
        <authorList>
            <person name="Magnan C."/>
            <person name="Yu J."/>
            <person name="Chang I."/>
            <person name="Jahn E."/>
            <person name="Kanomata Y."/>
            <person name="Wu J."/>
            <person name="Zeller M."/>
            <person name="Oakes M."/>
            <person name="Baldi P."/>
            <person name="Sandmeyer S."/>
        </authorList>
    </citation>
    <scope>NUCLEOTIDE SEQUENCE [LARGE SCALE GENOMIC DNA]</scope>
    <source>
        <strain evidence="11">CLIB89(W29)</strain>
    </source>
</reference>
<dbReference type="InterPro" id="IPR032372">
    <property type="entry name" value="Blm10_N"/>
</dbReference>
<dbReference type="KEGG" id="yli:2910770"/>
<feature type="domain" description="Proteasome activator complex subunit 4 C-terminal" evidence="7">
    <location>
        <begin position="1944"/>
        <end position="2031"/>
    </location>
</feature>
<evidence type="ECO:0000256" key="3">
    <source>
        <dbReference type="ARBA" id="ARBA00022763"/>
    </source>
</evidence>
<dbReference type="GO" id="GO:0005829">
    <property type="term" value="C:cytosol"/>
    <property type="evidence" value="ECO:0007669"/>
    <property type="project" value="TreeGrafter"/>
</dbReference>
<evidence type="ECO:0008006" key="12">
    <source>
        <dbReference type="Google" id="ProtNLM"/>
    </source>
</evidence>
<dbReference type="GO" id="GO:0006281">
    <property type="term" value="P:DNA repair"/>
    <property type="evidence" value="ECO:0007669"/>
    <property type="project" value="UniProtKB-KW"/>
</dbReference>
<feature type="domain" description="Proteasome activator Blm10 middle HEAT repeats region" evidence="8">
    <location>
        <begin position="393"/>
        <end position="927"/>
    </location>
</feature>
<dbReference type="Gene3D" id="1.25.10.10">
    <property type="entry name" value="Leucine-rich Repeat Variant"/>
    <property type="match status" value="1"/>
</dbReference>
<dbReference type="Pfam" id="PF11919">
    <property type="entry name" value="PSME4_C"/>
    <property type="match status" value="1"/>
</dbReference>
<dbReference type="PROSITE" id="PS50077">
    <property type="entry name" value="HEAT_REPEAT"/>
    <property type="match status" value="1"/>
</dbReference>
<dbReference type="RefSeq" id="XP_503155.3">
    <property type="nucleotide sequence ID" value="XM_503155.3"/>
</dbReference>
<feature type="region of interest" description="Disordered" evidence="6">
    <location>
        <begin position="940"/>
        <end position="961"/>
    </location>
</feature>
<evidence type="ECO:0000313" key="11">
    <source>
        <dbReference type="Proteomes" id="UP000182444"/>
    </source>
</evidence>
<dbReference type="OMA" id="ECTQLVP"/>
<dbReference type="GO" id="GO:0010499">
    <property type="term" value="P:proteasomal ubiquitin-independent protein catabolic process"/>
    <property type="evidence" value="ECO:0007669"/>
    <property type="project" value="TreeGrafter"/>
</dbReference>
<feature type="compositionally biased region" description="Acidic residues" evidence="6">
    <location>
        <begin position="944"/>
        <end position="961"/>
    </location>
</feature>
<dbReference type="GO" id="GO:0070628">
    <property type="term" value="F:proteasome binding"/>
    <property type="evidence" value="ECO:0007669"/>
    <property type="project" value="InterPro"/>
</dbReference>
<proteinExistence type="inferred from homology"/>
<dbReference type="GeneID" id="2910770"/>
<dbReference type="InterPro" id="IPR016024">
    <property type="entry name" value="ARM-type_fold"/>
</dbReference>
<evidence type="ECO:0000259" key="9">
    <source>
        <dbReference type="Pfam" id="PF16547"/>
    </source>
</evidence>
<gene>
    <name evidence="10" type="ORF">YALI1_D28646g</name>
</gene>
<evidence type="ECO:0000256" key="2">
    <source>
        <dbReference type="ARBA" id="ARBA00022737"/>
    </source>
</evidence>